<sequence length="172" mass="19421">MPDSCQCVVCLELDSGDRRTIEHINEYGWSVVMIPEDDAGPGWAFTVGLRHSFDSPEIAMFGLDVELMRSCLNTLGAEIAAGHLARADQRRDDVLEERLVMLKTIDASWHSTLFGTALRFYQCPPLPFLQLFWPDGQNRFPWDEGYTLGELQPSLWIPKAEHPAGSWTQLPS</sequence>
<proteinExistence type="predicted"/>
<evidence type="ECO:0000313" key="1">
    <source>
        <dbReference type="EMBL" id="MFD1935100.1"/>
    </source>
</evidence>
<keyword evidence="2" id="KW-1185">Reference proteome</keyword>
<comment type="caution">
    <text evidence="1">The sequence shown here is derived from an EMBL/GenBank/DDBJ whole genome shotgun (WGS) entry which is preliminary data.</text>
</comment>
<name>A0ABW4T1X2_9ACTN</name>
<dbReference type="InterPro" id="IPR025358">
    <property type="entry name" value="DUF4262"/>
</dbReference>
<dbReference type="Proteomes" id="UP001597368">
    <property type="component" value="Unassembled WGS sequence"/>
</dbReference>
<accession>A0ABW4T1X2</accession>
<organism evidence="1 2">
    <name type="scientific">Nonomuraea mangrovi</name>
    <dbReference type="NCBI Taxonomy" id="2316207"/>
    <lineage>
        <taxon>Bacteria</taxon>
        <taxon>Bacillati</taxon>
        <taxon>Actinomycetota</taxon>
        <taxon>Actinomycetes</taxon>
        <taxon>Streptosporangiales</taxon>
        <taxon>Streptosporangiaceae</taxon>
        <taxon>Nonomuraea</taxon>
    </lineage>
</organism>
<dbReference type="Pfam" id="PF14081">
    <property type="entry name" value="DUF4262"/>
    <property type="match status" value="1"/>
</dbReference>
<protein>
    <submittedName>
        <fullName evidence="1">DUF4262 domain-containing protein</fullName>
    </submittedName>
</protein>
<dbReference type="RefSeq" id="WP_379575219.1">
    <property type="nucleotide sequence ID" value="NZ_JBHUFV010000039.1"/>
</dbReference>
<reference evidence="2" key="1">
    <citation type="journal article" date="2019" name="Int. J. Syst. Evol. Microbiol.">
        <title>The Global Catalogue of Microorganisms (GCM) 10K type strain sequencing project: providing services to taxonomists for standard genome sequencing and annotation.</title>
        <authorList>
            <consortium name="The Broad Institute Genomics Platform"/>
            <consortium name="The Broad Institute Genome Sequencing Center for Infectious Disease"/>
            <person name="Wu L."/>
            <person name="Ma J."/>
        </authorList>
    </citation>
    <scope>NUCLEOTIDE SEQUENCE [LARGE SCALE GENOMIC DNA]</scope>
    <source>
        <strain evidence="2">ICMP 6774ER</strain>
    </source>
</reference>
<gene>
    <name evidence="1" type="ORF">ACFSKW_26860</name>
</gene>
<evidence type="ECO:0000313" key="2">
    <source>
        <dbReference type="Proteomes" id="UP001597368"/>
    </source>
</evidence>
<dbReference type="EMBL" id="JBHUFV010000039">
    <property type="protein sequence ID" value="MFD1935100.1"/>
    <property type="molecule type" value="Genomic_DNA"/>
</dbReference>